<evidence type="ECO:0000313" key="2">
    <source>
        <dbReference type="EMBL" id="KAK6988524.1"/>
    </source>
</evidence>
<sequence length="174" mass="18835">MAATAPVIVLPSIPDLFPEYVKPRGVPPSQNPAALGKSHPSPSHNEPSRPRTKRPRHTSPTHADGAAAAEFLPSPVSRLSHSPVIGSGSTPNNSSFNDVVEAANHLRETVQSAQQPQGSSQYSYRRDAFPLPTSFLRPHFQRQLQHAPPLSQPLDEHDDAHAAALIVYLPVPYT</sequence>
<comment type="caution">
    <text evidence="2">The sequence shown here is derived from an EMBL/GenBank/DDBJ whole genome shotgun (WGS) entry which is preliminary data.</text>
</comment>
<keyword evidence="3" id="KW-1185">Reference proteome</keyword>
<proteinExistence type="predicted"/>
<organism evidence="2 3">
    <name type="scientific">Favolaschia claudopus</name>
    <dbReference type="NCBI Taxonomy" id="2862362"/>
    <lineage>
        <taxon>Eukaryota</taxon>
        <taxon>Fungi</taxon>
        <taxon>Dikarya</taxon>
        <taxon>Basidiomycota</taxon>
        <taxon>Agaricomycotina</taxon>
        <taxon>Agaricomycetes</taxon>
        <taxon>Agaricomycetidae</taxon>
        <taxon>Agaricales</taxon>
        <taxon>Marasmiineae</taxon>
        <taxon>Mycenaceae</taxon>
        <taxon>Favolaschia</taxon>
    </lineage>
</organism>
<dbReference type="Proteomes" id="UP001362999">
    <property type="component" value="Unassembled WGS sequence"/>
</dbReference>
<gene>
    <name evidence="2" type="ORF">R3P38DRAFT_2804568</name>
</gene>
<evidence type="ECO:0000256" key="1">
    <source>
        <dbReference type="SAM" id="MobiDB-lite"/>
    </source>
</evidence>
<reference evidence="2 3" key="1">
    <citation type="journal article" date="2024" name="J Genomics">
        <title>Draft genome sequencing and assembly of Favolaschia claudopus CIRM-BRFM 2984 isolated from oak limbs.</title>
        <authorList>
            <person name="Navarro D."/>
            <person name="Drula E."/>
            <person name="Chaduli D."/>
            <person name="Cazenave R."/>
            <person name="Ahrendt S."/>
            <person name="Wang J."/>
            <person name="Lipzen A."/>
            <person name="Daum C."/>
            <person name="Barry K."/>
            <person name="Grigoriev I.V."/>
            <person name="Favel A."/>
            <person name="Rosso M.N."/>
            <person name="Martin F."/>
        </authorList>
    </citation>
    <scope>NUCLEOTIDE SEQUENCE [LARGE SCALE GENOMIC DNA]</scope>
    <source>
        <strain evidence="2 3">CIRM-BRFM 2984</strain>
    </source>
</reference>
<name>A0AAV9ZPU3_9AGAR</name>
<dbReference type="AlphaFoldDB" id="A0AAV9ZPU3"/>
<accession>A0AAV9ZPU3</accession>
<feature type="region of interest" description="Disordered" evidence="1">
    <location>
        <begin position="19"/>
        <end position="124"/>
    </location>
</feature>
<protein>
    <submittedName>
        <fullName evidence="2">Uncharacterized protein</fullName>
    </submittedName>
</protein>
<feature type="compositionally biased region" description="Polar residues" evidence="1">
    <location>
        <begin position="109"/>
        <end position="123"/>
    </location>
</feature>
<feature type="compositionally biased region" description="Polar residues" evidence="1">
    <location>
        <begin position="87"/>
        <end position="97"/>
    </location>
</feature>
<dbReference type="EMBL" id="JAWWNJ010000122">
    <property type="protein sequence ID" value="KAK6988524.1"/>
    <property type="molecule type" value="Genomic_DNA"/>
</dbReference>
<feature type="compositionally biased region" description="Basic residues" evidence="1">
    <location>
        <begin position="50"/>
        <end position="59"/>
    </location>
</feature>
<evidence type="ECO:0000313" key="3">
    <source>
        <dbReference type="Proteomes" id="UP001362999"/>
    </source>
</evidence>